<dbReference type="EMBL" id="JANUGU010000006">
    <property type="protein sequence ID" value="MCS0659929.1"/>
    <property type="molecule type" value="Genomic_DNA"/>
</dbReference>
<evidence type="ECO:0000313" key="2">
    <source>
        <dbReference type="Proteomes" id="UP001204621"/>
    </source>
</evidence>
<dbReference type="RefSeq" id="WP_258813121.1">
    <property type="nucleotide sequence ID" value="NZ_JANUGU010000006.1"/>
</dbReference>
<evidence type="ECO:0000313" key="1">
    <source>
        <dbReference type="EMBL" id="MCS0659929.1"/>
    </source>
</evidence>
<comment type="caution">
    <text evidence="1">The sequence shown here is derived from an EMBL/GenBank/DDBJ whole genome shotgun (WGS) entry which is preliminary data.</text>
</comment>
<reference evidence="1 2" key="1">
    <citation type="submission" date="2022-08" db="EMBL/GenBank/DDBJ databases">
        <title>Reclassification of Massilia species as members of the genera Telluria, Duganella, Pseudoduganella, Mokoshia gen. nov. and Zemynaea gen. nov. using orthogonal and non-orthogonal genome-based approaches.</title>
        <authorList>
            <person name="Bowman J.P."/>
        </authorList>
    </citation>
    <scope>NUCLEOTIDE SEQUENCE [LARGE SCALE GENOMIC DNA]</scope>
    <source>
        <strain evidence="1 2">JCM 31606</strain>
    </source>
</reference>
<gene>
    <name evidence="1" type="ORF">NX778_17790</name>
</gene>
<accession>A0ABT2D1E8</accession>
<organism evidence="1 2">
    <name type="scientific">Massilia terrae</name>
    <dbReference type="NCBI Taxonomy" id="1811224"/>
    <lineage>
        <taxon>Bacteria</taxon>
        <taxon>Pseudomonadati</taxon>
        <taxon>Pseudomonadota</taxon>
        <taxon>Betaproteobacteria</taxon>
        <taxon>Burkholderiales</taxon>
        <taxon>Oxalobacteraceae</taxon>
        <taxon>Telluria group</taxon>
        <taxon>Massilia</taxon>
    </lineage>
</organism>
<protein>
    <submittedName>
        <fullName evidence="1">Uncharacterized protein</fullName>
    </submittedName>
</protein>
<proteinExistence type="predicted"/>
<name>A0ABT2D1E8_9BURK</name>
<keyword evidence="2" id="KW-1185">Reference proteome</keyword>
<dbReference type="Proteomes" id="UP001204621">
    <property type="component" value="Unassembled WGS sequence"/>
</dbReference>
<sequence>MQSVAEVRNWVVGHVPLTDSLLGYDLFIKFGNDVLARQPLDTDSIAAGLPYPQQHVAAQLNRMAAAGLVTLVHEGGKCLAQPTAAFLDLLDTYSKMFDRLFIVRSDLRQKQLVVAVSDAELADFAQVLYDRVYDLGWVYLHNFGSACFLMSSLVQRIAAEHGHDARILSCHVNISAPGSNFKLGAPGMAKPGQIDGHAAVVINETAVIDFGLGNIRKGYRRDFPWGAAFDYRRDGPVFGALQAAANETVTWLDDWQSPGTQTELDRYAPHIDALYGDYAARFLG</sequence>